<feature type="region of interest" description="Disordered" evidence="1">
    <location>
        <begin position="1208"/>
        <end position="1284"/>
    </location>
</feature>
<feature type="region of interest" description="Disordered" evidence="1">
    <location>
        <begin position="2271"/>
        <end position="2307"/>
    </location>
</feature>
<dbReference type="GO" id="GO:0005739">
    <property type="term" value="C:mitochondrion"/>
    <property type="evidence" value="ECO:0007669"/>
    <property type="project" value="TreeGrafter"/>
</dbReference>
<evidence type="ECO:0000259" key="2">
    <source>
        <dbReference type="SMART" id="SM00233"/>
    </source>
</evidence>
<feature type="region of interest" description="Disordered" evidence="1">
    <location>
        <begin position="2338"/>
        <end position="2366"/>
    </location>
</feature>
<reference evidence="4" key="1">
    <citation type="journal article" date="2018" name="Nat. Microbiol.">
        <title>Leveraging single-cell genomics to expand the fungal tree of life.</title>
        <authorList>
            <person name="Ahrendt S.R."/>
            <person name="Quandt C.A."/>
            <person name="Ciobanu D."/>
            <person name="Clum A."/>
            <person name="Salamov A."/>
            <person name="Andreopoulos B."/>
            <person name="Cheng J.F."/>
            <person name="Woyke T."/>
            <person name="Pelin A."/>
            <person name="Henrissat B."/>
            <person name="Reynolds N.K."/>
            <person name="Benny G.L."/>
            <person name="Smith M.E."/>
            <person name="James T.Y."/>
            <person name="Grigoriev I.V."/>
        </authorList>
    </citation>
    <scope>NUCLEOTIDE SEQUENCE [LARGE SCALE GENOMIC DNA]</scope>
    <source>
        <strain evidence="4">RSA 468</strain>
    </source>
</reference>
<feature type="compositionally biased region" description="Basic and acidic residues" evidence="1">
    <location>
        <begin position="1057"/>
        <end position="1078"/>
    </location>
</feature>
<feature type="region of interest" description="Disordered" evidence="1">
    <location>
        <begin position="722"/>
        <end position="741"/>
    </location>
</feature>
<feature type="compositionally biased region" description="Polar residues" evidence="1">
    <location>
        <begin position="407"/>
        <end position="417"/>
    </location>
</feature>
<organism evidence="3 4">
    <name type="scientific">Dimargaris cristalligena</name>
    <dbReference type="NCBI Taxonomy" id="215637"/>
    <lineage>
        <taxon>Eukaryota</taxon>
        <taxon>Fungi</taxon>
        <taxon>Fungi incertae sedis</taxon>
        <taxon>Zoopagomycota</taxon>
        <taxon>Kickxellomycotina</taxon>
        <taxon>Dimargaritomycetes</taxon>
        <taxon>Dimargaritales</taxon>
        <taxon>Dimargaritaceae</taxon>
        <taxon>Dimargaris</taxon>
    </lineage>
</organism>
<dbReference type="GO" id="GO:0015631">
    <property type="term" value="F:tubulin binding"/>
    <property type="evidence" value="ECO:0007669"/>
    <property type="project" value="TreeGrafter"/>
</dbReference>
<dbReference type="STRING" id="215637.A0A4P9ZX20"/>
<feature type="compositionally biased region" description="Polar residues" evidence="1">
    <location>
        <begin position="1215"/>
        <end position="1234"/>
    </location>
</feature>
<dbReference type="EMBL" id="ML002392">
    <property type="protein sequence ID" value="RKP38214.1"/>
    <property type="molecule type" value="Genomic_DNA"/>
</dbReference>
<feature type="compositionally biased region" description="Polar residues" evidence="1">
    <location>
        <begin position="18"/>
        <end position="45"/>
    </location>
</feature>
<feature type="region of interest" description="Disordered" evidence="1">
    <location>
        <begin position="391"/>
        <end position="424"/>
    </location>
</feature>
<feature type="region of interest" description="Disordered" evidence="1">
    <location>
        <begin position="1455"/>
        <end position="1495"/>
    </location>
</feature>
<dbReference type="InterPro" id="IPR001849">
    <property type="entry name" value="PH_domain"/>
</dbReference>
<feature type="compositionally biased region" description="Low complexity" evidence="1">
    <location>
        <begin position="643"/>
        <end position="655"/>
    </location>
</feature>
<feature type="compositionally biased region" description="Basic and acidic residues" evidence="1">
    <location>
        <begin position="1412"/>
        <end position="1426"/>
    </location>
</feature>
<proteinExistence type="predicted"/>
<dbReference type="PANTHER" id="PTHR28190">
    <property type="entry name" value="NUCLEAR MIGRATION PROTEIN NUM1"/>
    <property type="match status" value="1"/>
</dbReference>
<dbReference type="PANTHER" id="PTHR28190:SF1">
    <property type="entry name" value="NUCLEAR MIGRATION PROTEIN NUM1"/>
    <property type="match status" value="1"/>
</dbReference>
<feature type="compositionally biased region" description="Low complexity" evidence="1">
    <location>
        <begin position="725"/>
        <end position="736"/>
    </location>
</feature>
<feature type="region of interest" description="Disordered" evidence="1">
    <location>
        <begin position="1730"/>
        <end position="1766"/>
    </location>
</feature>
<dbReference type="Pfam" id="PF12814">
    <property type="entry name" value="Mcp5_PH"/>
    <property type="match status" value="1"/>
</dbReference>
<feature type="region of interest" description="Disordered" evidence="1">
    <location>
        <begin position="758"/>
        <end position="843"/>
    </location>
</feature>
<dbReference type="GO" id="GO:0000226">
    <property type="term" value="P:microtubule cytoskeleton organization"/>
    <property type="evidence" value="ECO:0007669"/>
    <property type="project" value="TreeGrafter"/>
</dbReference>
<gene>
    <name evidence="3" type="ORF">BJ085DRAFT_29054</name>
</gene>
<keyword evidence="4" id="KW-1185">Reference proteome</keyword>
<dbReference type="Gene3D" id="1.20.5.1160">
    <property type="entry name" value="Vasodilator-stimulated phosphoprotein"/>
    <property type="match status" value="1"/>
</dbReference>
<feature type="region of interest" description="Disordered" evidence="1">
    <location>
        <begin position="1407"/>
        <end position="1429"/>
    </location>
</feature>
<dbReference type="InterPro" id="IPR024774">
    <property type="entry name" value="PH_dom-Mcp5-type"/>
</dbReference>
<feature type="region of interest" description="Disordered" evidence="1">
    <location>
        <begin position="475"/>
        <end position="538"/>
    </location>
</feature>
<feature type="region of interest" description="Disordered" evidence="1">
    <location>
        <begin position="137"/>
        <end position="199"/>
    </location>
</feature>
<dbReference type="Proteomes" id="UP000268162">
    <property type="component" value="Unassembled WGS sequence"/>
</dbReference>
<feature type="compositionally biased region" description="Low complexity" evidence="1">
    <location>
        <begin position="662"/>
        <end position="678"/>
    </location>
</feature>
<feature type="compositionally biased region" description="Low complexity" evidence="1">
    <location>
        <begin position="2171"/>
        <end position="2188"/>
    </location>
</feature>
<dbReference type="GO" id="GO:0032065">
    <property type="term" value="P:maintenance of protein location in cell cortex"/>
    <property type="evidence" value="ECO:0007669"/>
    <property type="project" value="InterPro"/>
</dbReference>
<feature type="compositionally biased region" description="Basic residues" evidence="1">
    <location>
        <begin position="802"/>
        <end position="832"/>
    </location>
</feature>
<feature type="region of interest" description="Disordered" evidence="1">
    <location>
        <begin position="1045"/>
        <end position="1094"/>
    </location>
</feature>
<feature type="region of interest" description="Disordered" evidence="1">
    <location>
        <begin position="2167"/>
        <end position="2240"/>
    </location>
</feature>
<feature type="domain" description="PH" evidence="2">
    <location>
        <begin position="1930"/>
        <end position="2049"/>
    </location>
</feature>
<feature type="region of interest" description="Disordered" evidence="1">
    <location>
        <begin position="1"/>
        <end position="87"/>
    </location>
</feature>
<name>A0A4P9ZX20_9FUNG</name>
<sequence length="2366" mass="253922">MSAKEPPQDGSKAARPSSVRTGKSRPSSASLKRPPSQGSLRSATKTKPPHRRSVSKETVELQRLAVPTPAPVEPPPDDPATPQWDNFSKASLGQFINELRANLIEEYNRRVMSEQLSLSLVAQVDQKIARIKDLELHTPSGGSLNSPSDPLLSLPDGYDPGPPSPDHSNGTPKRRSFSLSVPPSHLENAPPPPDRRSSDTVGLHLVRVPEDEGVDPGPVQGLQRALKDLADVKREFQSMAPFFRSFNVPFRRGLSEGTSLNQARGAALRKDDISDLLDHLAKQGKDPAGHPAALALSSSDPVTLLKAWTDEMTIASKLGNGLLMQCRHLQSKLSEVELESQTLDEHGQELNKQVALLKKQKEKSAEELKLVETQNWDLQLTAQELKKELDEAKKQAKRSNKEKDTLQRSFHSANEQVEQLKGTEERLTASLLNNRSRHEQEMAQSRKNLINLQRDKTDLQKKVNDLKAELAGKIQRAGGRSDGSAAVSPSTAALLAEPEPEPFDPVDPEVPSLSEYPETPVRRTGSGHPWPPGSVPSAGLQAMHVQTLTGSLGHAHRRIEKLRSTLHRERQDNMELHRMVEEYQLTIENLRREAALWAPAEPVDFPPPVEGIRRADLDWRDAEDDDNILSPRRQSHSHNQILAQAQARSQSQPRSSTRRSRLASSTRRSAVLARAARATSEDRDDVFGPTELTDSSRTTGGHPSSQLAMKSRNFIQFLRPTHSPSAATTSAADDGGNPNDNYLEAELKQLARVFPPVGRGRSLSDVPEADPDDQSSESGSITDPDESLQPLTYSSGKESTGGRRRGRSVRKKSLTKSRTQRGRRQSAPRRRLSPNEGSQPVAQSLSDILSTATKPVAGVLEFYPRPPDSDIEGSPLGHLPPPPVSRFDRDLALESPLMSRQSGPCSHCQRPLFNQAPSPTGAQTIRSPELIPSVSTVEVMVQTDPILPPPAVVLADQNHQVQLRDLHPVLDSHTDPVSPVLLASRGVDAPDEIRLQQADQCIQVDLTGPQELAEVGLEQSGRSIPVGTLGLPEGVAIQTDRTDQCSLDNLPDLENPVEIRKDTPSSPEHGDVRFEKSDQAGPLNPHRPAEPEKVPVKLVDQAVQVDIPVLAEQVAIPITQVDQSIQVDLYEPQVFAKAPIEQVSQGTQVSAYELTGWADAQTELTSPLVSPIIPAILHLPASRSPSPDSPLEVYPSPEATVEALVRSDDQPPPALNNTPRPLSPDSVASSTGSVSRAALVDSACQTEPEPVLDSKPDNPVAASSLGSHKAVSHDPAESLNPTEVSAPQSITLDSACQTDPAPATVSKATATAVHPSQPEPTAGPQHFWAHSIQTSTVAVETHEVGTEPRPSSPSHFALISDQGAPATSAEPIVVPEDDLVFGDGPPVQRKMSLADTVALDMPFHAPEESEEVADHSGSEPSKEQDTARPVVIPVPVSIRSPVPTIPLPALPPEATARAVEPRPQTPPGHSRSASQVDSPAGDPLAARCTSPANRSPTFGGNSAPVLMCAHCHATTLVPWTPVDGLFGSHPEIALRSRDQLPHLHDRNYAQAVSDVSRTLQHHVRRRSEGFLMTLYGKSPARDPLVSVSDDDSAARSEPTPPLHPQIIALRSVLPSTQILRNHASFSSTVTTSTSASHYTAEEGPAAPISTTESGPYPAVRHTRSVSTHLAEGNPTLSSVATQTDEVVVLPAPRSHGPYPPSITAVPLPPRPTTPPPASLLAKVRSMPFATSLGRSSRGPARPTAAELMPPPHPPPATHAKPPLPTTSSTLITGRTNLRAYGSVNNIAQLAAFGSSTPRPADQSVLEMDSAPPLSLDQIMSATAVTTSDGGTLSVPSPGARPVVRTQSDHALTHRTPDLVVPSTVPSPHVIGVSNRLVTAPANRGTMVSSGHVMFEDGPSTATTRPRSMPLNAASDMVLSTNPLIIHAITQTMVGEFMWKSTRSKGVGVAKERRHLRFFWIHPYTKTIHWSPKEPGADRSYMPTRTLVKSKSAFIKDIRLVADYQHTRDGDSASHSFVVTTNDRELKFKATSRVRHDIWSQSLSFLLTRPVLPSATNGRGASTPSAPRQRDQVLTHPNANTTNMSIAVPSAYDFGASHSGYDESPQPQSHTPHISDPVPAIHVDGPDGESSGSSSRGRGGGSGSGSGTQSLFKKGSYGFLLNKFSPYLPSPAGGSQDRSGSQRRAARGGPADSELDSPPWTGSSQARSRDGSRPASVNVTPSGTHRHSHKATNTGQAKNRRFILSPPAMAALVPRRHSSNALSNDALAAESADMGPLPAKPRIVVHPPSSSRQPESADILSPDTKATPARRKLIASLFSTGGRHSSSAHAEVDNAVPIGEFADGTMGPASRELNQDPSAPRTSIIIP</sequence>
<dbReference type="InterPro" id="IPR053005">
    <property type="entry name" value="Nuclear_Pos-Cytoskel_Interact"/>
</dbReference>
<dbReference type="GO" id="GO:0005543">
    <property type="term" value="F:phospholipid binding"/>
    <property type="evidence" value="ECO:0007669"/>
    <property type="project" value="InterPro"/>
</dbReference>
<feature type="compositionally biased region" description="Gly residues" evidence="1">
    <location>
        <begin position="2136"/>
        <end position="2145"/>
    </location>
</feature>
<feature type="compositionally biased region" description="Polar residues" evidence="1">
    <location>
        <begin position="167"/>
        <end position="181"/>
    </location>
</feature>
<accession>A0A4P9ZX20</accession>
<protein>
    <recommendedName>
        <fullName evidence="2">PH domain-containing protein</fullName>
    </recommendedName>
</protein>
<evidence type="ECO:0000256" key="1">
    <source>
        <dbReference type="SAM" id="MobiDB-lite"/>
    </source>
</evidence>
<feature type="compositionally biased region" description="Low complexity" evidence="1">
    <location>
        <begin position="139"/>
        <end position="159"/>
    </location>
</feature>
<feature type="compositionally biased region" description="Pro residues" evidence="1">
    <location>
        <begin position="1748"/>
        <end position="1764"/>
    </location>
</feature>
<feature type="compositionally biased region" description="Polar residues" evidence="1">
    <location>
        <begin position="692"/>
        <end position="706"/>
    </location>
</feature>
<feature type="compositionally biased region" description="Acidic residues" evidence="1">
    <location>
        <begin position="498"/>
        <end position="507"/>
    </location>
</feature>
<feature type="compositionally biased region" description="Basic and acidic residues" evidence="1">
    <location>
        <begin position="391"/>
        <end position="406"/>
    </location>
</feature>
<feature type="compositionally biased region" description="Pro residues" evidence="1">
    <location>
        <begin position="68"/>
        <end position="79"/>
    </location>
</feature>
<feature type="region of interest" description="Disordered" evidence="1">
    <location>
        <begin position="1638"/>
        <end position="1658"/>
    </location>
</feature>
<evidence type="ECO:0000313" key="4">
    <source>
        <dbReference type="Proteomes" id="UP000268162"/>
    </source>
</evidence>
<feature type="region of interest" description="Disordered" evidence="1">
    <location>
        <begin position="625"/>
        <end position="706"/>
    </location>
</feature>
<feature type="region of interest" description="Disordered" evidence="1">
    <location>
        <begin position="2094"/>
        <end position="2149"/>
    </location>
</feature>
<feature type="region of interest" description="Disordered" evidence="1">
    <location>
        <begin position="1581"/>
        <end position="1602"/>
    </location>
</feature>
<dbReference type="SMART" id="SM00233">
    <property type="entry name" value="PH"/>
    <property type="match status" value="1"/>
</dbReference>
<evidence type="ECO:0000313" key="3">
    <source>
        <dbReference type="EMBL" id="RKP38214.1"/>
    </source>
</evidence>
<dbReference type="GO" id="GO:0005938">
    <property type="term" value="C:cell cortex"/>
    <property type="evidence" value="ECO:0007669"/>
    <property type="project" value="InterPro"/>
</dbReference>